<dbReference type="Gene3D" id="3.40.1110.10">
    <property type="entry name" value="Calcium-transporting ATPase, cytoplasmic domain N"/>
    <property type="match status" value="1"/>
</dbReference>
<evidence type="ECO:0000256" key="3">
    <source>
        <dbReference type="ARBA" id="ARBA00022448"/>
    </source>
</evidence>
<dbReference type="Gene3D" id="1.20.5.170">
    <property type="match status" value="1"/>
</dbReference>
<dbReference type="Gene3D" id="2.70.150.10">
    <property type="entry name" value="Calcium-transporting ATPase, cytoplasmic transduction domain A"/>
    <property type="match status" value="1"/>
</dbReference>
<dbReference type="GO" id="GO:0005886">
    <property type="term" value="C:plasma membrane"/>
    <property type="evidence" value="ECO:0007669"/>
    <property type="project" value="TreeGrafter"/>
</dbReference>
<dbReference type="FunFam" id="3.40.50.1000:FF:000193">
    <property type="entry name" value="Plasma membrane calcium-transporting ATPase 2"/>
    <property type="match status" value="1"/>
</dbReference>
<dbReference type="SUPFAM" id="SSF81660">
    <property type="entry name" value="Metal cation-transporting ATPase, ATP-binding domain N"/>
    <property type="match status" value="1"/>
</dbReference>
<sequence length="1024" mass="112460">MRGQREISRVCASLMEMKGFRIPHKQPSLEELEGWRKGTFSLNPVRRFRYTANVEKRREAMEMRDFKIAVLATQAAIIFIGKRFAITNQQLGDIVDNSELYKRLNGAQGIGKKLDVHSFEHGILGSENDIKERVLEFGSNKYEEKPVRGYFLYLWDACQDLTLVILAVCAVIALAVGIPTEGISQGWYDGVGILVSVLLVVLITATSDYRQSLQFQVLENEKKKIDVEVLRAGCRQKISIYDLVVGDIVFLSTGDQVPADGLFISGYSLIIGQSSLTGESEPVHPSCEKPFLFAGTMVMNGSGKMLVTAVGMRTEWGKLMSKLSEGGDNETPLQVRLNGVATVVGKIGLAFALLTFSVLIIRFLVARFAEGFENWKMTYLLDIVNYFAIAVTILVVAVPEGLPLAVTLSLAYAMKQMMDDKALIRNLAACETMGSATYICTDKTGTLTTNKMAVIKVYCAGHNNEAENLHKILREKASELLIENVFLNTSGDIVECEDEHKVYGSPTETALLNLGLFLGGSYSAVKSSCEMVKVAPFNSFEKKMSVLVKRRDGRYRSFCKGAAEIVLKACDHVMDEMGASNPLEALERQKLEGIVRAYSQEALRTLCLAYVDHDSMPECDEVCPKVGLTLVAIVGIKDPVRPGVKDAVDLCLKAGIKVCMVTGDNLETAKAIAHECNILTDGLAVEGPVFRRWSSEETMENLFKLQVIARSSPSDKFLLVERLQAQQEVVAVTGDGTNDAPALHAADIGLAMGISGTEVAKSTADAIILDDNFSSIVKIAKWGRSVYTNIQKFVQFQLTVNIVALTINFVSACATGDAPLTAVQLLWVNLIMDTLGALALATEAPYDALMERPPVGRQGSFITNMMWRNILGQAVYQLIILWVLQFKGKTILHITGDHANETLNTLIFNSFVFCQVFNEINSREMEKVNVFGSILTNNLFLLVLLFTVIFQAVIVEFLGTFASTVPLSAEHWAISVALGFCSLLVAAVVKLIPVPSKPIMEFFRSSKAKGDAMDDGVYHRLPSS</sequence>
<gene>
    <name evidence="22" type="ORF">KP509_10G051700</name>
</gene>
<dbReference type="NCBIfam" id="TIGR01494">
    <property type="entry name" value="ATPase_P-type"/>
    <property type="match status" value="3"/>
</dbReference>
<dbReference type="Pfam" id="PF13246">
    <property type="entry name" value="Cation_ATPase"/>
    <property type="match status" value="1"/>
</dbReference>
<evidence type="ECO:0000256" key="2">
    <source>
        <dbReference type="ARBA" id="ARBA00006124"/>
    </source>
</evidence>
<evidence type="ECO:0000256" key="9">
    <source>
        <dbReference type="ARBA" id="ARBA00022840"/>
    </source>
</evidence>
<dbReference type="Gene3D" id="3.40.50.1000">
    <property type="entry name" value="HAD superfamily/HAD-like"/>
    <property type="match status" value="1"/>
</dbReference>
<dbReference type="Pfam" id="PF00689">
    <property type="entry name" value="Cation_ATPase_C"/>
    <property type="match status" value="1"/>
</dbReference>
<organism evidence="22 23">
    <name type="scientific">Ceratopteris richardii</name>
    <name type="common">Triangle waterfern</name>
    <dbReference type="NCBI Taxonomy" id="49495"/>
    <lineage>
        <taxon>Eukaryota</taxon>
        <taxon>Viridiplantae</taxon>
        <taxon>Streptophyta</taxon>
        <taxon>Embryophyta</taxon>
        <taxon>Tracheophyta</taxon>
        <taxon>Polypodiopsida</taxon>
        <taxon>Polypodiidae</taxon>
        <taxon>Polypodiales</taxon>
        <taxon>Pteridineae</taxon>
        <taxon>Pteridaceae</taxon>
        <taxon>Parkerioideae</taxon>
        <taxon>Ceratopteris</taxon>
    </lineage>
</organism>
<keyword evidence="4 17" id="KW-0109">Calcium transport</keyword>
<dbReference type="Pfam" id="PF12515">
    <property type="entry name" value="CaATP_NAI"/>
    <property type="match status" value="1"/>
</dbReference>
<dbReference type="GO" id="GO:0005388">
    <property type="term" value="F:P-type calcium transporter activity"/>
    <property type="evidence" value="ECO:0007669"/>
    <property type="project" value="UniProtKB-EC"/>
</dbReference>
<dbReference type="Proteomes" id="UP000825935">
    <property type="component" value="Chromosome 10"/>
</dbReference>
<feature type="domain" description="P-type ATPase A" evidence="18">
    <location>
        <begin position="224"/>
        <end position="322"/>
    </location>
</feature>
<dbReference type="SFLD" id="SFLDS00003">
    <property type="entry name" value="Haloacid_Dehalogenase"/>
    <property type="match status" value="1"/>
</dbReference>
<dbReference type="FunFam" id="1.20.1110.10:FF:000039">
    <property type="entry name" value="Calcium-transporting ATPase"/>
    <property type="match status" value="1"/>
</dbReference>
<evidence type="ECO:0000259" key="18">
    <source>
        <dbReference type="Pfam" id="PF00122"/>
    </source>
</evidence>
<dbReference type="FunFam" id="2.70.150.10:FF:000006">
    <property type="entry name" value="Calcium-transporting ATPase"/>
    <property type="match status" value="1"/>
</dbReference>
<dbReference type="InterPro" id="IPR006068">
    <property type="entry name" value="ATPase_P-typ_cation-transptr_C"/>
</dbReference>
<evidence type="ECO:0000256" key="13">
    <source>
        <dbReference type="ARBA" id="ARBA00022989"/>
    </source>
</evidence>
<dbReference type="GO" id="GO:0046872">
    <property type="term" value="F:metal ion binding"/>
    <property type="evidence" value="ECO:0007669"/>
    <property type="project" value="UniProtKB-KW"/>
</dbReference>
<protein>
    <recommendedName>
        <fullName evidence="17">Calcium-transporting ATPase</fullName>
        <ecNumber evidence="17">7.2.2.10</ecNumber>
    </recommendedName>
</protein>
<evidence type="ECO:0000256" key="16">
    <source>
        <dbReference type="ARBA" id="ARBA00048694"/>
    </source>
</evidence>
<dbReference type="PRINTS" id="PR00119">
    <property type="entry name" value="CATATPASE"/>
</dbReference>
<dbReference type="NCBIfam" id="TIGR01517">
    <property type="entry name" value="ATPase-IIB_Ca"/>
    <property type="match status" value="1"/>
</dbReference>
<keyword evidence="6" id="KW-0479">Metal-binding</keyword>
<evidence type="ECO:0000256" key="6">
    <source>
        <dbReference type="ARBA" id="ARBA00022723"/>
    </source>
</evidence>
<evidence type="ECO:0000256" key="10">
    <source>
        <dbReference type="ARBA" id="ARBA00022842"/>
    </source>
</evidence>
<dbReference type="InterPro" id="IPR023214">
    <property type="entry name" value="HAD_sf"/>
</dbReference>
<dbReference type="CDD" id="cd02081">
    <property type="entry name" value="P-type_ATPase_Ca_PMCA-like"/>
    <property type="match status" value="1"/>
</dbReference>
<keyword evidence="7 17" id="KW-0547">Nucleotide-binding</keyword>
<evidence type="ECO:0000256" key="7">
    <source>
        <dbReference type="ARBA" id="ARBA00022741"/>
    </source>
</evidence>
<dbReference type="EMBL" id="CM035415">
    <property type="protein sequence ID" value="KAH7427612.1"/>
    <property type="molecule type" value="Genomic_DNA"/>
</dbReference>
<keyword evidence="10" id="KW-0460">Magnesium</keyword>
<comment type="subcellular location">
    <subcellularLocation>
        <location evidence="1 17">Membrane</location>
        <topology evidence="1 17">Multi-pass membrane protein</topology>
    </subcellularLocation>
</comment>
<dbReference type="InterPro" id="IPR018303">
    <property type="entry name" value="ATPase_P-typ_P_site"/>
</dbReference>
<dbReference type="InterPro" id="IPR036412">
    <property type="entry name" value="HAD-like_sf"/>
</dbReference>
<dbReference type="InterPro" id="IPR004014">
    <property type="entry name" value="ATPase_P-typ_cation-transptr_N"/>
</dbReference>
<evidence type="ECO:0000259" key="21">
    <source>
        <dbReference type="Pfam" id="PF12515"/>
    </source>
</evidence>
<dbReference type="InterPro" id="IPR006408">
    <property type="entry name" value="P-type_ATPase_IIB"/>
</dbReference>
<evidence type="ECO:0000259" key="19">
    <source>
        <dbReference type="Pfam" id="PF00689"/>
    </source>
</evidence>
<evidence type="ECO:0000256" key="17">
    <source>
        <dbReference type="RuleBase" id="RU361146"/>
    </source>
</evidence>
<dbReference type="Pfam" id="PF00690">
    <property type="entry name" value="Cation_ATPase_N"/>
    <property type="match status" value="1"/>
</dbReference>
<comment type="function">
    <text evidence="17">Catalyzes the hydrolysis of ATP coupled with the transport of calcium.</text>
</comment>
<dbReference type="Gene3D" id="1.20.1110.10">
    <property type="entry name" value="Calcium-transporting ATPase, transmembrane domain"/>
    <property type="match status" value="1"/>
</dbReference>
<dbReference type="InterPro" id="IPR001757">
    <property type="entry name" value="P_typ_ATPase"/>
</dbReference>
<dbReference type="EC" id="7.2.2.10" evidence="17"/>
<dbReference type="GO" id="GO:0005516">
    <property type="term" value="F:calmodulin binding"/>
    <property type="evidence" value="ECO:0007669"/>
    <property type="project" value="UniProtKB-KW"/>
</dbReference>
<comment type="caution">
    <text evidence="22">The sequence shown here is derived from an EMBL/GenBank/DDBJ whole genome shotgun (WGS) entry which is preliminary data.</text>
</comment>
<keyword evidence="11" id="KW-0112">Calmodulin-binding</keyword>
<name>A0A8T2TXG8_CERRI</name>
<dbReference type="SFLD" id="SFLDF00027">
    <property type="entry name" value="p-type_atpase"/>
    <property type="match status" value="1"/>
</dbReference>
<keyword evidence="15 17" id="KW-0472">Membrane</keyword>
<feature type="transmembrane region" description="Helical" evidence="17">
    <location>
        <begin position="386"/>
        <end position="413"/>
    </location>
</feature>
<evidence type="ECO:0000313" key="22">
    <source>
        <dbReference type="EMBL" id="KAH7427612.1"/>
    </source>
</evidence>
<keyword evidence="9 17" id="KW-0067">ATP-binding</keyword>
<feature type="transmembrane region" description="Helical" evidence="17">
    <location>
        <begin position="343"/>
        <end position="366"/>
    </location>
</feature>
<keyword evidence="3 17" id="KW-0813">Transport</keyword>
<accession>A0A8T2TXG8</accession>
<keyword evidence="8 17" id="KW-0106">Calcium</keyword>
<dbReference type="InterPro" id="IPR044492">
    <property type="entry name" value="P_typ_ATPase_HD_dom"/>
</dbReference>
<feature type="transmembrane region" description="Helical" evidence="17">
    <location>
        <begin position="939"/>
        <end position="959"/>
    </location>
</feature>
<dbReference type="InterPro" id="IPR023299">
    <property type="entry name" value="ATPase_P-typ_cyto_dom_N"/>
</dbReference>
<dbReference type="PANTHER" id="PTHR24093:SF462">
    <property type="entry name" value="CALCIUM-TRANSPORTING ATPASE 11, PLASMA MEMBRANE-TYPE-RELATED"/>
    <property type="match status" value="1"/>
</dbReference>
<dbReference type="InterPro" id="IPR008250">
    <property type="entry name" value="ATPase_P-typ_transduc_dom_A_sf"/>
</dbReference>
<evidence type="ECO:0000256" key="5">
    <source>
        <dbReference type="ARBA" id="ARBA00022692"/>
    </source>
</evidence>
<evidence type="ECO:0000256" key="8">
    <source>
        <dbReference type="ARBA" id="ARBA00022837"/>
    </source>
</evidence>
<evidence type="ECO:0000256" key="14">
    <source>
        <dbReference type="ARBA" id="ARBA00023065"/>
    </source>
</evidence>
<dbReference type="InterPro" id="IPR023298">
    <property type="entry name" value="ATPase_P-typ_TM_dom_sf"/>
</dbReference>
<feature type="domain" description="Calcium-transporting P-type ATPase N-terminal autoinhibitory" evidence="21">
    <location>
        <begin position="19"/>
        <end position="59"/>
    </location>
</feature>
<feature type="transmembrane region" description="Helical" evidence="17">
    <location>
        <begin position="971"/>
        <end position="992"/>
    </location>
</feature>
<dbReference type="SUPFAM" id="SSF81665">
    <property type="entry name" value="Calcium ATPase, transmembrane domain M"/>
    <property type="match status" value="1"/>
</dbReference>
<keyword evidence="13 17" id="KW-1133">Transmembrane helix</keyword>
<dbReference type="InterPro" id="IPR024750">
    <property type="entry name" value="Ca_ATPase_N_dom"/>
</dbReference>
<evidence type="ECO:0000256" key="4">
    <source>
        <dbReference type="ARBA" id="ARBA00022568"/>
    </source>
</evidence>
<evidence type="ECO:0000256" key="15">
    <source>
        <dbReference type="ARBA" id="ARBA00023136"/>
    </source>
</evidence>
<feature type="transmembrane region" description="Helical" evidence="17">
    <location>
        <begin position="186"/>
        <end position="205"/>
    </location>
</feature>
<dbReference type="OMA" id="MWKLMLG"/>
<keyword evidence="14 17" id="KW-0406">Ion transport</keyword>
<keyword evidence="23" id="KW-1185">Reference proteome</keyword>
<dbReference type="SUPFAM" id="SSF56784">
    <property type="entry name" value="HAD-like"/>
    <property type="match status" value="1"/>
</dbReference>
<evidence type="ECO:0000313" key="23">
    <source>
        <dbReference type="Proteomes" id="UP000825935"/>
    </source>
</evidence>
<dbReference type="Pfam" id="PF08282">
    <property type="entry name" value="Hydrolase_3"/>
    <property type="match status" value="1"/>
</dbReference>
<dbReference type="GO" id="GO:0016887">
    <property type="term" value="F:ATP hydrolysis activity"/>
    <property type="evidence" value="ECO:0007669"/>
    <property type="project" value="InterPro"/>
</dbReference>
<keyword evidence="12" id="KW-1278">Translocase</keyword>
<keyword evidence="5 17" id="KW-0812">Transmembrane</keyword>
<reference evidence="22" key="1">
    <citation type="submission" date="2021-08" db="EMBL/GenBank/DDBJ databases">
        <title>WGS assembly of Ceratopteris richardii.</title>
        <authorList>
            <person name="Marchant D.B."/>
            <person name="Chen G."/>
            <person name="Jenkins J."/>
            <person name="Shu S."/>
            <person name="Leebens-Mack J."/>
            <person name="Grimwood J."/>
            <person name="Schmutz J."/>
            <person name="Soltis P."/>
            <person name="Soltis D."/>
            <person name="Chen Z.-H."/>
        </authorList>
    </citation>
    <scope>NUCLEOTIDE SEQUENCE</scope>
    <source>
        <strain evidence="22">Whitten #5841</strain>
        <tissue evidence="22">Leaf</tissue>
    </source>
</reference>
<dbReference type="PROSITE" id="PS00154">
    <property type="entry name" value="ATPASE_E1_E2"/>
    <property type="match status" value="1"/>
</dbReference>
<comment type="catalytic activity">
    <reaction evidence="16 17">
        <text>Ca(2+)(in) + ATP + H2O = Ca(2+)(out) + ADP + phosphate + H(+)</text>
        <dbReference type="Rhea" id="RHEA:18105"/>
        <dbReference type="ChEBI" id="CHEBI:15377"/>
        <dbReference type="ChEBI" id="CHEBI:15378"/>
        <dbReference type="ChEBI" id="CHEBI:29108"/>
        <dbReference type="ChEBI" id="CHEBI:30616"/>
        <dbReference type="ChEBI" id="CHEBI:43474"/>
        <dbReference type="ChEBI" id="CHEBI:456216"/>
        <dbReference type="EC" id="7.2.2.10"/>
    </reaction>
</comment>
<dbReference type="GO" id="GO:0005524">
    <property type="term" value="F:ATP binding"/>
    <property type="evidence" value="ECO:0007669"/>
    <property type="project" value="UniProtKB-KW"/>
</dbReference>
<dbReference type="InterPro" id="IPR059000">
    <property type="entry name" value="ATPase_P-type_domA"/>
</dbReference>
<dbReference type="FunFam" id="1.20.1110.10:FF:000036">
    <property type="entry name" value="Calcium-transporting ATPase"/>
    <property type="match status" value="1"/>
</dbReference>
<dbReference type="SFLD" id="SFLDG00002">
    <property type="entry name" value="C1.7:_P-type_atpase_like"/>
    <property type="match status" value="1"/>
</dbReference>
<dbReference type="AlphaFoldDB" id="A0A8T2TXG8"/>
<comment type="caution">
    <text evidence="17">Lacks conserved residue(s) required for the propagation of feature annotation.</text>
</comment>
<feature type="transmembrane region" description="Helical" evidence="17">
    <location>
        <begin position="161"/>
        <end position="180"/>
    </location>
</feature>
<feature type="domain" description="Cation-transporting P-type ATPase N-terminal" evidence="20">
    <location>
        <begin position="106"/>
        <end position="173"/>
    </location>
</feature>
<dbReference type="PANTHER" id="PTHR24093">
    <property type="entry name" value="CATION TRANSPORTING ATPASE"/>
    <property type="match status" value="1"/>
</dbReference>
<evidence type="ECO:0000256" key="1">
    <source>
        <dbReference type="ARBA" id="ARBA00004141"/>
    </source>
</evidence>
<evidence type="ECO:0000256" key="12">
    <source>
        <dbReference type="ARBA" id="ARBA00022967"/>
    </source>
</evidence>
<comment type="similarity">
    <text evidence="2 17">Belongs to the cation transport ATPase (P-type) (TC 3.A.3) family. Type IIB subfamily.</text>
</comment>
<evidence type="ECO:0000256" key="11">
    <source>
        <dbReference type="ARBA" id="ARBA00022860"/>
    </source>
</evidence>
<dbReference type="PRINTS" id="PR00120">
    <property type="entry name" value="HATPASE"/>
</dbReference>
<dbReference type="OrthoDB" id="3352408at2759"/>
<dbReference type="Pfam" id="PF00122">
    <property type="entry name" value="E1-E2_ATPase"/>
    <property type="match status" value="1"/>
</dbReference>
<proteinExistence type="inferred from homology"/>
<feature type="domain" description="Cation-transporting P-type ATPase C-terminal" evidence="19">
    <location>
        <begin position="818"/>
        <end position="992"/>
    </location>
</feature>
<evidence type="ECO:0000259" key="20">
    <source>
        <dbReference type="Pfam" id="PF00690"/>
    </source>
</evidence>
<dbReference type="SUPFAM" id="SSF81653">
    <property type="entry name" value="Calcium ATPase, transduction domain A"/>
    <property type="match status" value="1"/>
</dbReference>